<feature type="domain" description="Lsr2 DNA-binding" evidence="3">
    <location>
        <begin position="71"/>
        <end position="105"/>
    </location>
</feature>
<evidence type="ECO:0000259" key="2">
    <source>
        <dbReference type="Pfam" id="PF11774"/>
    </source>
</evidence>
<dbReference type="Pfam" id="PF11774">
    <property type="entry name" value="Lsr2"/>
    <property type="match status" value="1"/>
</dbReference>
<evidence type="ECO:0000313" key="4">
    <source>
        <dbReference type="EMBL" id="MBB3022652.1"/>
    </source>
</evidence>
<evidence type="ECO:0008006" key="6">
    <source>
        <dbReference type="Google" id="ProtNLM"/>
    </source>
</evidence>
<dbReference type="Gene3D" id="3.30.60.230">
    <property type="entry name" value="Lsr2, dimerization domain"/>
    <property type="match status" value="1"/>
</dbReference>
<dbReference type="Proteomes" id="UP000568050">
    <property type="component" value="Unassembled WGS sequence"/>
</dbReference>
<dbReference type="InterPro" id="IPR024412">
    <property type="entry name" value="Lsr2_dim_dom"/>
</dbReference>
<dbReference type="Pfam" id="PF23359">
    <property type="entry name" value="Lsr2_DNA-bd"/>
    <property type="match status" value="1"/>
</dbReference>
<dbReference type="AlphaFoldDB" id="A0A839QRK3"/>
<proteinExistence type="predicted"/>
<dbReference type="Gene3D" id="4.10.320.10">
    <property type="entry name" value="E3-binding domain"/>
    <property type="match status" value="1"/>
</dbReference>
<dbReference type="InterPro" id="IPR042261">
    <property type="entry name" value="Lsr2-like_dimerization"/>
</dbReference>
<comment type="caution">
    <text evidence="4">The sequence shown here is derived from an EMBL/GenBank/DDBJ whole genome shotgun (WGS) entry which is preliminary data.</text>
</comment>
<dbReference type="GO" id="GO:0016746">
    <property type="term" value="F:acyltransferase activity"/>
    <property type="evidence" value="ECO:0007669"/>
    <property type="project" value="InterPro"/>
</dbReference>
<dbReference type="InterPro" id="IPR055370">
    <property type="entry name" value="Lsr2_DNA-bd"/>
</dbReference>
<dbReference type="EMBL" id="JACHWP010000001">
    <property type="protein sequence ID" value="MBB3022652.1"/>
    <property type="molecule type" value="Genomic_DNA"/>
</dbReference>
<reference evidence="4 5" key="1">
    <citation type="submission" date="2020-08" db="EMBL/GenBank/DDBJ databases">
        <title>Sequencing the genomes of 1000 actinobacteria strains.</title>
        <authorList>
            <person name="Klenk H.-P."/>
        </authorList>
    </citation>
    <scope>NUCLEOTIDE SEQUENCE [LARGE SCALE GENOMIC DNA]</scope>
    <source>
        <strain evidence="4 5">DSM 23040</strain>
    </source>
</reference>
<feature type="domain" description="Lsr2 dimerization" evidence="2">
    <location>
        <begin position="1"/>
        <end position="58"/>
    </location>
</feature>
<evidence type="ECO:0000313" key="5">
    <source>
        <dbReference type="Proteomes" id="UP000568050"/>
    </source>
</evidence>
<dbReference type="GO" id="GO:0003677">
    <property type="term" value="F:DNA binding"/>
    <property type="evidence" value="ECO:0007669"/>
    <property type="project" value="UniProtKB-KW"/>
</dbReference>
<name>A0A839QRK3_9MICO</name>
<evidence type="ECO:0000256" key="1">
    <source>
        <dbReference type="ARBA" id="ARBA00023125"/>
    </source>
</evidence>
<accession>A0A839QRK3</accession>
<sequence>MARKTIVELIDDIDGSKAVDTINFSLQGVNYEIDLSEENVDKLHREFGLWIASARRVGGRARRSSGAPTTAKETAKIREWARENGYRVSDRGRIAADIREAYHEANGS</sequence>
<protein>
    <recommendedName>
        <fullName evidence="6">Lsr2 family protein</fullName>
    </recommendedName>
</protein>
<keyword evidence="5" id="KW-1185">Reference proteome</keyword>
<keyword evidence="1" id="KW-0238">DNA-binding</keyword>
<organism evidence="4 5">
    <name type="scientific">Helcobacillus massiliensis</name>
    <dbReference type="NCBI Taxonomy" id="521392"/>
    <lineage>
        <taxon>Bacteria</taxon>
        <taxon>Bacillati</taxon>
        <taxon>Actinomycetota</taxon>
        <taxon>Actinomycetes</taxon>
        <taxon>Micrococcales</taxon>
        <taxon>Dermabacteraceae</taxon>
        <taxon>Helcobacillus</taxon>
    </lineage>
</organism>
<dbReference type="InterPro" id="IPR036625">
    <property type="entry name" value="E3-bd_dom_sf"/>
</dbReference>
<evidence type="ECO:0000259" key="3">
    <source>
        <dbReference type="Pfam" id="PF23359"/>
    </source>
</evidence>
<gene>
    <name evidence="4" type="ORF">FHX50_000900</name>
</gene>
<dbReference type="RefSeq" id="WP_183374862.1">
    <property type="nucleotide sequence ID" value="NZ_CBCSFZ010000016.1"/>
</dbReference>